<evidence type="ECO:0000313" key="2">
    <source>
        <dbReference type="EMBL" id="KAK6342935.1"/>
    </source>
</evidence>
<comment type="caution">
    <text evidence="2">The sequence shown here is derived from an EMBL/GenBank/DDBJ whole genome shotgun (WGS) entry which is preliminary data.</text>
</comment>
<evidence type="ECO:0000256" key="1">
    <source>
        <dbReference type="SAM" id="MobiDB-lite"/>
    </source>
</evidence>
<dbReference type="PANTHER" id="PTHR40462:SF1">
    <property type="entry name" value="EXPRESSED PROTEIN"/>
    <property type="match status" value="1"/>
</dbReference>
<gene>
    <name evidence="2" type="ORF">TWF718_008313</name>
</gene>
<protein>
    <submittedName>
        <fullName evidence="2">Uncharacterized protein</fullName>
    </submittedName>
</protein>
<organism evidence="2 3">
    <name type="scientific">Orbilia javanica</name>
    <dbReference type="NCBI Taxonomy" id="47235"/>
    <lineage>
        <taxon>Eukaryota</taxon>
        <taxon>Fungi</taxon>
        <taxon>Dikarya</taxon>
        <taxon>Ascomycota</taxon>
        <taxon>Pezizomycotina</taxon>
        <taxon>Orbiliomycetes</taxon>
        <taxon>Orbiliales</taxon>
        <taxon>Orbiliaceae</taxon>
        <taxon>Orbilia</taxon>
    </lineage>
</organism>
<proteinExistence type="predicted"/>
<dbReference type="PANTHER" id="PTHR40462">
    <property type="entry name" value="CHROMOSOME 1, WHOLE GENOME SHOTGUN SEQUENCE"/>
    <property type="match status" value="1"/>
</dbReference>
<keyword evidence="3" id="KW-1185">Reference proteome</keyword>
<dbReference type="Proteomes" id="UP001313282">
    <property type="component" value="Unassembled WGS sequence"/>
</dbReference>
<evidence type="ECO:0000313" key="3">
    <source>
        <dbReference type="Proteomes" id="UP001313282"/>
    </source>
</evidence>
<feature type="region of interest" description="Disordered" evidence="1">
    <location>
        <begin position="1"/>
        <end position="61"/>
    </location>
</feature>
<name>A0AAN8MMV2_9PEZI</name>
<accession>A0AAN8MMV2</accession>
<reference evidence="2 3" key="1">
    <citation type="submission" date="2019-10" db="EMBL/GenBank/DDBJ databases">
        <authorList>
            <person name="Palmer J.M."/>
        </authorList>
    </citation>
    <scope>NUCLEOTIDE SEQUENCE [LARGE SCALE GENOMIC DNA]</scope>
    <source>
        <strain evidence="2 3">TWF718</strain>
    </source>
</reference>
<feature type="compositionally biased region" description="Basic and acidic residues" evidence="1">
    <location>
        <begin position="52"/>
        <end position="61"/>
    </location>
</feature>
<feature type="compositionally biased region" description="Basic and acidic residues" evidence="1">
    <location>
        <begin position="19"/>
        <end position="35"/>
    </location>
</feature>
<sequence length="113" mass="12803">MDFLKKFADNNNNSNNNEEGERKQTQEGESRKEGNFFDQAQSFLNEQAGGGRKGEQKEDSLDKAIDYVQENVFKQGPQDNESAAEQAKDGAIADFIRDQYKKNTGKEFPSERS</sequence>
<dbReference type="AlphaFoldDB" id="A0AAN8MMV2"/>
<dbReference type="EMBL" id="JAVHNR010000005">
    <property type="protein sequence ID" value="KAK6342935.1"/>
    <property type="molecule type" value="Genomic_DNA"/>
</dbReference>